<dbReference type="EMBL" id="MCFD01000059">
    <property type="protein sequence ID" value="ORX64881.1"/>
    <property type="molecule type" value="Genomic_DNA"/>
</dbReference>
<keyword evidence="2" id="KW-1185">Reference proteome</keyword>
<gene>
    <name evidence="1" type="ORF">DL89DRAFT_148311</name>
</gene>
<accession>A0A1Y1VUC4</accession>
<comment type="caution">
    <text evidence="1">The sequence shown here is derived from an EMBL/GenBank/DDBJ whole genome shotgun (WGS) entry which is preliminary data.</text>
</comment>
<evidence type="ECO:0000313" key="1">
    <source>
        <dbReference type="EMBL" id="ORX64881.1"/>
    </source>
</evidence>
<dbReference type="Proteomes" id="UP000193922">
    <property type="component" value="Unassembled WGS sequence"/>
</dbReference>
<sequence>MPACLRSGHRFWRFGGGAEHGSKPQCTWGLATTNIPLILIWQASWQSCLGEFASAAAQRLRRHIHCSAAFLCHSGHCLRNTHQLHHYQQQLAARLAEPQCGNELADNL</sequence>
<organism evidence="1 2">
    <name type="scientific">Linderina pennispora</name>
    <dbReference type="NCBI Taxonomy" id="61395"/>
    <lineage>
        <taxon>Eukaryota</taxon>
        <taxon>Fungi</taxon>
        <taxon>Fungi incertae sedis</taxon>
        <taxon>Zoopagomycota</taxon>
        <taxon>Kickxellomycotina</taxon>
        <taxon>Kickxellomycetes</taxon>
        <taxon>Kickxellales</taxon>
        <taxon>Kickxellaceae</taxon>
        <taxon>Linderina</taxon>
    </lineage>
</organism>
<dbReference type="RefSeq" id="XP_040739400.1">
    <property type="nucleotide sequence ID" value="XM_040883502.1"/>
</dbReference>
<name>A0A1Y1VUC4_9FUNG</name>
<dbReference type="GeneID" id="63800150"/>
<protein>
    <submittedName>
        <fullName evidence="1">Uncharacterized protein</fullName>
    </submittedName>
</protein>
<dbReference type="AlphaFoldDB" id="A0A1Y1VUC4"/>
<reference evidence="1 2" key="1">
    <citation type="submission" date="2016-07" db="EMBL/GenBank/DDBJ databases">
        <title>Pervasive Adenine N6-methylation of Active Genes in Fungi.</title>
        <authorList>
            <consortium name="DOE Joint Genome Institute"/>
            <person name="Mondo S.J."/>
            <person name="Dannebaum R.O."/>
            <person name="Kuo R.C."/>
            <person name="Labutti K."/>
            <person name="Haridas S."/>
            <person name="Kuo A."/>
            <person name="Salamov A."/>
            <person name="Ahrendt S.R."/>
            <person name="Lipzen A."/>
            <person name="Sullivan W."/>
            <person name="Andreopoulos W.B."/>
            <person name="Clum A."/>
            <person name="Lindquist E."/>
            <person name="Daum C."/>
            <person name="Ramamoorthy G.K."/>
            <person name="Gryganskyi A."/>
            <person name="Culley D."/>
            <person name="Magnuson J.K."/>
            <person name="James T.Y."/>
            <person name="O'Malley M.A."/>
            <person name="Stajich J.E."/>
            <person name="Spatafora J.W."/>
            <person name="Visel A."/>
            <person name="Grigoriev I.V."/>
        </authorList>
    </citation>
    <scope>NUCLEOTIDE SEQUENCE [LARGE SCALE GENOMIC DNA]</scope>
    <source>
        <strain evidence="1 2">ATCC 12442</strain>
    </source>
</reference>
<proteinExistence type="predicted"/>
<evidence type="ECO:0000313" key="2">
    <source>
        <dbReference type="Proteomes" id="UP000193922"/>
    </source>
</evidence>